<accession>A0A7V0T728</accession>
<feature type="transmembrane region" description="Helical" evidence="1">
    <location>
        <begin position="43"/>
        <end position="60"/>
    </location>
</feature>
<dbReference type="Gene3D" id="1.10.3730.20">
    <property type="match status" value="1"/>
</dbReference>
<protein>
    <submittedName>
        <fullName evidence="3">Transporter</fullName>
    </submittedName>
</protein>
<dbReference type="Proteomes" id="UP000885672">
    <property type="component" value="Unassembled WGS sequence"/>
</dbReference>
<proteinExistence type="predicted"/>
<reference evidence="3" key="1">
    <citation type="journal article" date="2020" name="mSystems">
        <title>Genome- and Community-Level Interaction Insights into Carbon Utilization and Element Cycling Functions of Hydrothermarchaeota in Hydrothermal Sediment.</title>
        <authorList>
            <person name="Zhou Z."/>
            <person name="Liu Y."/>
            <person name="Xu W."/>
            <person name="Pan J."/>
            <person name="Luo Z.H."/>
            <person name="Li M."/>
        </authorList>
    </citation>
    <scope>NUCLEOTIDE SEQUENCE [LARGE SCALE GENOMIC DNA]</scope>
    <source>
        <strain evidence="3">SpSt-1182</strain>
    </source>
</reference>
<dbReference type="EMBL" id="DSBX01000339">
    <property type="protein sequence ID" value="HDR00368.1"/>
    <property type="molecule type" value="Genomic_DNA"/>
</dbReference>
<feature type="non-terminal residue" evidence="3">
    <location>
        <position position="1"/>
    </location>
</feature>
<feature type="transmembrane region" description="Helical" evidence="1">
    <location>
        <begin position="17"/>
        <end position="37"/>
    </location>
</feature>
<keyword evidence="1" id="KW-0472">Membrane</keyword>
<feature type="domain" description="EamA" evidence="2">
    <location>
        <begin position="4"/>
        <end position="60"/>
    </location>
</feature>
<dbReference type="GO" id="GO:0016020">
    <property type="term" value="C:membrane"/>
    <property type="evidence" value="ECO:0007669"/>
    <property type="project" value="InterPro"/>
</dbReference>
<dbReference type="AlphaFoldDB" id="A0A7V0T728"/>
<comment type="caution">
    <text evidence="3">The sequence shown here is derived from an EMBL/GenBank/DDBJ whole genome shotgun (WGS) entry which is preliminary data.</text>
</comment>
<keyword evidence="1" id="KW-1133">Transmembrane helix</keyword>
<dbReference type="Pfam" id="PF00892">
    <property type="entry name" value="EamA"/>
    <property type="match status" value="1"/>
</dbReference>
<dbReference type="InterPro" id="IPR037185">
    <property type="entry name" value="EmrE-like"/>
</dbReference>
<organism evidence="3">
    <name type="scientific">candidate division WOR-3 bacterium</name>
    <dbReference type="NCBI Taxonomy" id="2052148"/>
    <lineage>
        <taxon>Bacteria</taxon>
        <taxon>Bacteria division WOR-3</taxon>
    </lineage>
</organism>
<evidence type="ECO:0000259" key="2">
    <source>
        <dbReference type="Pfam" id="PF00892"/>
    </source>
</evidence>
<evidence type="ECO:0000256" key="1">
    <source>
        <dbReference type="SAM" id="Phobius"/>
    </source>
</evidence>
<sequence length="63" mass="7190">VYAFFWQKVLKRFDLSVAYANTGMYVVWTMAWAALFFGESIRLNNLLGAAVVILGVGVLFRKR</sequence>
<evidence type="ECO:0000313" key="3">
    <source>
        <dbReference type="EMBL" id="HDR00368.1"/>
    </source>
</evidence>
<name>A0A7V0T728_UNCW3</name>
<dbReference type="InterPro" id="IPR000620">
    <property type="entry name" value="EamA_dom"/>
</dbReference>
<keyword evidence="1" id="KW-0812">Transmembrane</keyword>
<dbReference type="SUPFAM" id="SSF103481">
    <property type="entry name" value="Multidrug resistance efflux transporter EmrE"/>
    <property type="match status" value="1"/>
</dbReference>
<gene>
    <name evidence="3" type="ORF">ENN51_08825</name>
</gene>